<feature type="signal peptide" evidence="3">
    <location>
        <begin position="1"/>
        <end position="24"/>
    </location>
</feature>
<feature type="chain" id="PRO_5013308759" evidence="3">
    <location>
        <begin position="25"/>
        <end position="451"/>
    </location>
</feature>
<dbReference type="OrthoDB" id="9805202at2"/>
<dbReference type="PANTHER" id="PTHR30600">
    <property type="entry name" value="CYTOCHROME C PEROXIDASE-RELATED"/>
    <property type="match status" value="1"/>
</dbReference>
<gene>
    <name evidence="5" type="ORF">B7P33_13205</name>
</gene>
<dbReference type="EMBL" id="NBWU01000005">
    <property type="protein sequence ID" value="PCE63183.1"/>
    <property type="molecule type" value="Genomic_DNA"/>
</dbReference>
<keyword evidence="3" id="KW-0732">Signal</keyword>
<dbReference type="InterPro" id="IPR036909">
    <property type="entry name" value="Cyt_c-like_dom_sf"/>
</dbReference>
<protein>
    <submittedName>
        <fullName evidence="5">Cytochrome-c peroxidase</fullName>
    </submittedName>
</protein>
<evidence type="ECO:0000259" key="4">
    <source>
        <dbReference type="Pfam" id="PF03150"/>
    </source>
</evidence>
<dbReference type="InterPro" id="IPR004852">
    <property type="entry name" value="Di-haem_cyt_c_peroxidsae"/>
</dbReference>
<evidence type="ECO:0000256" key="1">
    <source>
        <dbReference type="ARBA" id="ARBA00004196"/>
    </source>
</evidence>
<keyword evidence="6" id="KW-1185">Reference proteome</keyword>
<dbReference type="GO" id="GO:0004130">
    <property type="term" value="F:cytochrome-c peroxidase activity"/>
    <property type="evidence" value="ECO:0007669"/>
    <property type="project" value="TreeGrafter"/>
</dbReference>
<dbReference type="Proteomes" id="UP000219559">
    <property type="component" value="Unassembled WGS sequence"/>
</dbReference>
<dbReference type="InterPro" id="IPR051395">
    <property type="entry name" value="Cytochrome_c_Peroxidase/MauG"/>
</dbReference>
<accession>A0A2A4G416</accession>
<dbReference type="Gene3D" id="1.10.760.10">
    <property type="entry name" value="Cytochrome c-like domain"/>
    <property type="match status" value="2"/>
</dbReference>
<dbReference type="Pfam" id="PF03150">
    <property type="entry name" value="CCP_MauG"/>
    <property type="match status" value="1"/>
</dbReference>
<dbReference type="RefSeq" id="WP_097443113.1">
    <property type="nucleotide sequence ID" value="NZ_NBWU01000005.1"/>
</dbReference>
<evidence type="ECO:0000256" key="2">
    <source>
        <dbReference type="ARBA" id="ARBA00023002"/>
    </source>
</evidence>
<keyword evidence="2" id="KW-0560">Oxidoreductase</keyword>
<evidence type="ECO:0000313" key="6">
    <source>
        <dbReference type="Proteomes" id="UP000219559"/>
    </source>
</evidence>
<reference evidence="5 6" key="1">
    <citation type="submission" date="2017-04" db="EMBL/GenBank/DDBJ databases">
        <title>A new member of the family Flavobacteriaceae isolated from ascidians.</title>
        <authorList>
            <person name="Chen L."/>
        </authorList>
    </citation>
    <scope>NUCLEOTIDE SEQUENCE [LARGE SCALE GENOMIC DNA]</scope>
    <source>
        <strain evidence="5 6">HQA918</strain>
    </source>
</reference>
<dbReference type="GO" id="GO:0020037">
    <property type="term" value="F:heme binding"/>
    <property type="evidence" value="ECO:0007669"/>
    <property type="project" value="InterPro"/>
</dbReference>
<sequence length="451" mass="49404">MKVRQPLPKAVLSVLAIICLAGCADDPDTIPYSETGLDAELNDAFTALNIDKNSLILPDSDDYSNIPQDPLNPISSEKVKLGQLLFHETGLAKNPINPLGMDTYSCASCHHFGAGFQSGLRQGMADGGIGFGINGEARVLHPEYAADMADRQPLKQPPTVNLGYQKVVLWNGKLGATGPNVGTEDLWDADNGAKNNHLGYEGVEIQGIAGMDMHRMLVNEQIVNELGYRTLFNQAFPNIPKTERYTVEYAALAIASYERTIIANQAPFQLWLKGNTDAMTDDQKNGAILFFGKGKCYECHNGPALNTMDFHALGFKDMEGAGVHAKMDDATRKGRGGFTQNPKDDYTFKTPQLYNLTEAKFYGHGSSFNSIRDVIQYKNNAIPQNESVPESALSPQFRPLLLTKLEIDLLDDFVSKALNDPNLKRYVPVSLPSGNCFPNADSQSREDMGCD</sequence>
<comment type="caution">
    <text evidence="5">The sequence shown here is derived from an EMBL/GenBank/DDBJ whole genome shotgun (WGS) entry which is preliminary data.</text>
</comment>
<dbReference type="GO" id="GO:0030313">
    <property type="term" value="C:cell envelope"/>
    <property type="evidence" value="ECO:0007669"/>
    <property type="project" value="UniProtKB-SubCell"/>
</dbReference>
<evidence type="ECO:0000313" key="5">
    <source>
        <dbReference type="EMBL" id="PCE63183.1"/>
    </source>
</evidence>
<dbReference type="AlphaFoldDB" id="A0A2A4G416"/>
<dbReference type="SUPFAM" id="SSF46626">
    <property type="entry name" value="Cytochrome c"/>
    <property type="match status" value="2"/>
</dbReference>
<dbReference type="GO" id="GO:0009055">
    <property type="term" value="F:electron transfer activity"/>
    <property type="evidence" value="ECO:0007669"/>
    <property type="project" value="InterPro"/>
</dbReference>
<feature type="domain" description="Di-haem cytochrome c peroxidase" evidence="4">
    <location>
        <begin position="77"/>
        <end position="276"/>
    </location>
</feature>
<organism evidence="5 6">
    <name type="scientific">Sediminicola luteus</name>
    <dbReference type="NCBI Taxonomy" id="319238"/>
    <lineage>
        <taxon>Bacteria</taxon>
        <taxon>Pseudomonadati</taxon>
        <taxon>Bacteroidota</taxon>
        <taxon>Flavobacteriia</taxon>
        <taxon>Flavobacteriales</taxon>
        <taxon>Flavobacteriaceae</taxon>
        <taxon>Sediminicola</taxon>
    </lineage>
</organism>
<name>A0A2A4G416_9FLAO</name>
<proteinExistence type="predicted"/>
<evidence type="ECO:0000256" key="3">
    <source>
        <dbReference type="SAM" id="SignalP"/>
    </source>
</evidence>
<keyword evidence="5" id="KW-0575">Peroxidase</keyword>
<comment type="subcellular location">
    <subcellularLocation>
        <location evidence="1">Cell envelope</location>
    </subcellularLocation>
</comment>